<dbReference type="Pfam" id="PF00520">
    <property type="entry name" value="Ion_trans"/>
    <property type="match status" value="1"/>
</dbReference>
<organism evidence="12 13">
    <name type="scientific">Symbiodinium natans</name>
    <dbReference type="NCBI Taxonomy" id="878477"/>
    <lineage>
        <taxon>Eukaryota</taxon>
        <taxon>Sar</taxon>
        <taxon>Alveolata</taxon>
        <taxon>Dinophyceae</taxon>
        <taxon>Suessiales</taxon>
        <taxon>Symbiodiniaceae</taxon>
        <taxon>Symbiodinium</taxon>
    </lineage>
</organism>
<feature type="domain" description="Ion transport" evidence="9">
    <location>
        <begin position="623"/>
        <end position="830"/>
    </location>
</feature>
<keyword evidence="3 8" id="KW-0812">Transmembrane</keyword>
<reference evidence="12" key="1">
    <citation type="submission" date="2021-02" db="EMBL/GenBank/DDBJ databases">
        <authorList>
            <person name="Dougan E. K."/>
            <person name="Rhodes N."/>
            <person name="Thang M."/>
            <person name="Chan C."/>
        </authorList>
    </citation>
    <scope>NUCLEOTIDE SEQUENCE</scope>
</reference>
<feature type="transmembrane region" description="Helical" evidence="8">
    <location>
        <begin position="590"/>
        <end position="610"/>
    </location>
</feature>
<keyword evidence="2" id="KW-0813">Transport</keyword>
<feature type="domain" description="TRPM-like" evidence="11">
    <location>
        <begin position="412"/>
        <end position="535"/>
    </location>
</feature>
<evidence type="ECO:0000256" key="1">
    <source>
        <dbReference type="ARBA" id="ARBA00004141"/>
    </source>
</evidence>
<evidence type="ECO:0000313" key="12">
    <source>
        <dbReference type="EMBL" id="CAE6961897.1"/>
    </source>
</evidence>
<feature type="transmembrane region" description="Helical" evidence="8">
    <location>
        <begin position="740"/>
        <end position="761"/>
    </location>
</feature>
<protein>
    <submittedName>
        <fullName evidence="12">Trpm8 protein</fullName>
    </submittedName>
</protein>
<dbReference type="PANTHER" id="PTHR13800">
    <property type="entry name" value="TRANSIENT RECEPTOR POTENTIAL CATION CHANNEL, SUBFAMILY M, MEMBER 6"/>
    <property type="match status" value="1"/>
</dbReference>
<feature type="transmembrane region" description="Helical" evidence="8">
    <location>
        <begin position="836"/>
        <end position="853"/>
    </location>
</feature>
<dbReference type="Proteomes" id="UP000604046">
    <property type="component" value="Unassembled WGS sequence"/>
</dbReference>
<keyword evidence="7" id="KW-0407">Ion channel</keyword>
<dbReference type="GO" id="GO:0005261">
    <property type="term" value="F:monoatomic cation channel activity"/>
    <property type="evidence" value="ECO:0007669"/>
    <property type="project" value="TreeGrafter"/>
</dbReference>
<evidence type="ECO:0000256" key="5">
    <source>
        <dbReference type="ARBA" id="ARBA00023065"/>
    </source>
</evidence>
<proteinExistence type="predicted"/>
<evidence type="ECO:0000259" key="11">
    <source>
        <dbReference type="Pfam" id="PF25508"/>
    </source>
</evidence>
<feature type="transmembrane region" description="Helical" evidence="8">
    <location>
        <begin position="803"/>
        <end position="824"/>
    </location>
</feature>
<dbReference type="GO" id="GO:0005886">
    <property type="term" value="C:plasma membrane"/>
    <property type="evidence" value="ECO:0007669"/>
    <property type="project" value="TreeGrafter"/>
</dbReference>
<dbReference type="OrthoDB" id="10050890at2759"/>
<dbReference type="InterPro" id="IPR005821">
    <property type="entry name" value="Ion_trans_dom"/>
</dbReference>
<accession>A0A812HTZ5</accession>
<evidence type="ECO:0000256" key="6">
    <source>
        <dbReference type="ARBA" id="ARBA00023136"/>
    </source>
</evidence>
<dbReference type="PANTHER" id="PTHR13800:SF12">
    <property type="entry name" value="TRANSIENT RECEPTOR POTENTIAL CATION CHANNEL SUBFAMILY M MEMBER-LIKE 2"/>
    <property type="match status" value="1"/>
</dbReference>
<name>A0A812HTZ5_9DINO</name>
<keyword evidence="6 8" id="KW-0472">Membrane</keyword>
<evidence type="ECO:0000256" key="4">
    <source>
        <dbReference type="ARBA" id="ARBA00022989"/>
    </source>
</evidence>
<dbReference type="InterPro" id="IPR057366">
    <property type="entry name" value="TRPM-like"/>
</dbReference>
<comment type="subcellular location">
    <subcellularLocation>
        <location evidence="1">Membrane</location>
        <topology evidence="1">Multi-pass membrane protein</topology>
    </subcellularLocation>
</comment>
<evidence type="ECO:0000259" key="9">
    <source>
        <dbReference type="Pfam" id="PF00520"/>
    </source>
</evidence>
<evidence type="ECO:0000256" key="7">
    <source>
        <dbReference type="ARBA" id="ARBA00023303"/>
    </source>
</evidence>
<evidence type="ECO:0000256" key="8">
    <source>
        <dbReference type="SAM" id="Phobius"/>
    </source>
</evidence>
<keyword evidence="5" id="KW-0406">Ion transport</keyword>
<sequence>MGGAGNMVLPPNQFDIEGFSKGLVEAATRTSAWVITGGTASGVMEIVGKAMRKHDKERQVPCLGITPYGALKRGWRDLICSEAAFEESCPANPKKMDAAEAEGTAEVDDKPLAALQENHSHFIICDNGKVGSQAFGTEISFRTRFEDLVAKGDCEEAMGLKVRVPRVMILLNGGKISLESLVQAIQTGCPLVVCRGTGRLADVICRVLENDEEDGEGDPRWMTNTRLCLFFRVYGRFLVKTIFPPRQSAVKEFMPQEAIVQSDMVVIYSINDRFEEVVLQAVLGNASSAPTGPSRDLEAPSAVGLGQQLVLAVQWGCSNYYGHLGQRLMESGDPNGAIKLIFKELVAFGSAENGRSMTPVTVVLWQDRGMVRSVRENSGMLVAWLLQNYLKQMDQFVVNRDTLDVAINWSHVAQDSWRSLEGLLVWSIEQEAPSSVLEIIWSYMEDPVHAALVAASACRETAERRHGSASYQDGLAKKELEDSADRFERLAILVLEDLAQSGKGVEYLFQESVRWQGNRNCFKLAHELGCKTFVSKTTYRRAVDLYWMTPVPFHIHFRQGQLDAKLFSWRSLLRLGSDSKEFKICNFEPWQFFSIPYVQAWTHGIARCLFVALYSYAVFYRLLAVGGICFAEVLLFFWGLGFGLVELRQLETNGFYTYIHDFWNILDTLHITVLLSALVLGLFLSDQSREMNKPEQILEVMHAMNLLPCWLRVLQVLQQSEYFGTLLITIFGMAKDALKFFILVVIFCCAFSCAITPILFTQIEERDNQGLTWAFWTIVGSLDEAALAQLKSLPPITRMTATVLVYILALVCNVLLVNLLIAVMNSTYEKLGPWDMFLLFNIVIHIILILLLGPRV</sequence>
<evidence type="ECO:0000256" key="3">
    <source>
        <dbReference type="ARBA" id="ARBA00022692"/>
    </source>
</evidence>
<feature type="transmembrane region" description="Helical" evidence="8">
    <location>
        <begin position="773"/>
        <end position="791"/>
    </location>
</feature>
<keyword evidence="4 8" id="KW-1133">Transmembrane helix</keyword>
<dbReference type="InterPro" id="IPR050927">
    <property type="entry name" value="TRPM"/>
</dbReference>
<evidence type="ECO:0000256" key="2">
    <source>
        <dbReference type="ARBA" id="ARBA00022448"/>
    </source>
</evidence>
<dbReference type="EMBL" id="CAJNDS010000113">
    <property type="protein sequence ID" value="CAE6961897.1"/>
    <property type="molecule type" value="Genomic_DNA"/>
</dbReference>
<feature type="domain" description="TRPM SLOG" evidence="10">
    <location>
        <begin position="2"/>
        <end position="217"/>
    </location>
</feature>
<keyword evidence="13" id="KW-1185">Reference proteome</keyword>
<feature type="transmembrane region" description="Helical" evidence="8">
    <location>
        <begin position="622"/>
        <end position="642"/>
    </location>
</feature>
<dbReference type="Pfam" id="PF18139">
    <property type="entry name" value="LSDAT_euk"/>
    <property type="match status" value="1"/>
</dbReference>
<gene>
    <name evidence="12" type="primary">Trpm8</name>
    <name evidence="12" type="ORF">SNAT2548_LOCUS2019</name>
</gene>
<evidence type="ECO:0000259" key="10">
    <source>
        <dbReference type="Pfam" id="PF18139"/>
    </source>
</evidence>
<dbReference type="GO" id="GO:0030001">
    <property type="term" value="P:metal ion transport"/>
    <property type="evidence" value="ECO:0007669"/>
    <property type="project" value="TreeGrafter"/>
</dbReference>
<evidence type="ECO:0000313" key="13">
    <source>
        <dbReference type="Proteomes" id="UP000604046"/>
    </source>
</evidence>
<dbReference type="InterPro" id="IPR041491">
    <property type="entry name" value="TRPM_SLOG"/>
</dbReference>
<dbReference type="Pfam" id="PF25508">
    <property type="entry name" value="TRPM2"/>
    <property type="match status" value="1"/>
</dbReference>
<feature type="transmembrane region" description="Helical" evidence="8">
    <location>
        <begin position="662"/>
        <end position="684"/>
    </location>
</feature>
<comment type="caution">
    <text evidence="12">The sequence shown here is derived from an EMBL/GenBank/DDBJ whole genome shotgun (WGS) entry which is preliminary data.</text>
</comment>
<dbReference type="AlphaFoldDB" id="A0A812HTZ5"/>